<feature type="domain" description="HTH merR-type" evidence="3">
    <location>
        <begin position="1"/>
        <end position="68"/>
    </location>
</feature>
<dbReference type="InterPro" id="IPR047057">
    <property type="entry name" value="MerR_fam"/>
</dbReference>
<organism evidence="4 5">
    <name type="scientific">Pseudonocardia abyssalis</name>
    <dbReference type="NCBI Taxonomy" id="2792008"/>
    <lineage>
        <taxon>Bacteria</taxon>
        <taxon>Bacillati</taxon>
        <taxon>Actinomycetota</taxon>
        <taxon>Actinomycetes</taxon>
        <taxon>Pseudonocardiales</taxon>
        <taxon>Pseudonocardiaceae</taxon>
        <taxon>Pseudonocardia</taxon>
    </lineage>
</organism>
<keyword evidence="2" id="KW-0804">Transcription</keyword>
<evidence type="ECO:0000256" key="1">
    <source>
        <dbReference type="ARBA" id="ARBA00023015"/>
    </source>
</evidence>
<dbReference type="RefSeq" id="WP_218601455.1">
    <property type="nucleotide sequence ID" value="NZ_JADQDJ010000022.1"/>
</dbReference>
<evidence type="ECO:0000256" key="2">
    <source>
        <dbReference type="ARBA" id="ARBA00023163"/>
    </source>
</evidence>
<dbReference type="PANTHER" id="PTHR30204:SF94">
    <property type="entry name" value="HEAVY METAL-DEPENDENT TRANSCRIPTIONAL REGULATOR HI_0293-RELATED"/>
    <property type="match status" value="1"/>
</dbReference>
<gene>
    <name evidence="4" type="ORF">I4I81_28450</name>
</gene>
<keyword evidence="5" id="KW-1185">Reference proteome</keyword>
<dbReference type="SMART" id="SM00422">
    <property type="entry name" value="HTH_MERR"/>
    <property type="match status" value="1"/>
</dbReference>
<dbReference type="PANTHER" id="PTHR30204">
    <property type="entry name" value="REDOX-CYCLING DRUG-SENSING TRANSCRIPTIONAL ACTIVATOR SOXR"/>
    <property type="match status" value="1"/>
</dbReference>
<evidence type="ECO:0000313" key="5">
    <source>
        <dbReference type="Proteomes" id="UP000694287"/>
    </source>
</evidence>
<protein>
    <submittedName>
        <fullName evidence="4">MerR family transcriptional regulator</fullName>
    </submittedName>
</protein>
<comment type="caution">
    <text evidence="4">The sequence shown here is derived from an EMBL/GenBank/DDBJ whole genome shotgun (WGS) entry which is preliminary data.</text>
</comment>
<evidence type="ECO:0000313" key="4">
    <source>
        <dbReference type="EMBL" id="MBW0138166.1"/>
    </source>
</evidence>
<proteinExistence type="predicted"/>
<dbReference type="Proteomes" id="UP000694287">
    <property type="component" value="Unassembled WGS sequence"/>
</dbReference>
<accession>A0ABS6V0Y7</accession>
<name>A0ABS6V0Y7_9PSEU</name>
<evidence type="ECO:0000259" key="3">
    <source>
        <dbReference type="PROSITE" id="PS50937"/>
    </source>
</evidence>
<dbReference type="InterPro" id="IPR000551">
    <property type="entry name" value="MerR-type_HTH_dom"/>
</dbReference>
<sequence>MRIGELGRRVGVSTRTLRHYESLGLLPARRDGHGHRRYDDADARAVTEIRALVGLGFALEETRPFVECLRAGHATGGSCPDSIAVYRAKLDEVDAYLARLHDVRAELRTQLNAALAARAPEPRCALDLPEGTR</sequence>
<reference evidence="4 5" key="1">
    <citation type="submission" date="2020-11" db="EMBL/GenBank/DDBJ databases">
        <title>Pseudonocardia abyssalis sp. nov. and Pseudonocardia oceani sp. nov., description and phylogenomic analysis of two novel actinomycetes isolated from the deep Southern Ocean.</title>
        <authorList>
            <person name="Parra J."/>
        </authorList>
    </citation>
    <scope>NUCLEOTIDE SEQUENCE [LARGE SCALE GENOMIC DNA]</scope>
    <source>
        <strain evidence="4 5">KRD-168</strain>
    </source>
</reference>
<keyword evidence="1" id="KW-0805">Transcription regulation</keyword>
<dbReference type="PROSITE" id="PS50937">
    <property type="entry name" value="HTH_MERR_2"/>
    <property type="match status" value="1"/>
</dbReference>
<dbReference type="Pfam" id="PF13411">
    <property type="entry name" value="MerR_1"/>
    <property type="match status" value="1"/>
</dbReference>
<dbReference type="EMBL" id="JADQDK010000001">
    <property type="protein sequence ID" value="MBW0138166.1"/>
    <property type="molecule type" value="Genomic_DNA"/>
</dbReference>